<keyword evidence="1" id="KW-0732">Signal</keyword>
<accession>A0A1I2XZY4</accession>
<dbReference type="STRING" id="1436961.SAMN05421739_1079"/>
<evidence type="ECO:0000313" key="2">
    <source>
        <dbReference type="EMBL" id="SFH18942.1"/>
    </source>
</evidence>
<dbReference type="AlphaFoldDB" id="A0A1I2XZY4"/>
<feature type="chain" id="PRO_5011647121" evidence="1">
    <location>
        <begin position="24"/>
        <end position="247"/>
    </location>
</feature>
<protein>
    <submittedName>
        <fullName evidence="2">Uncharacterized protein</fullName>
    </submittedName>
</protein>
<proteinExistence type="predicted"/>
<feature type="signal peptide" evidence="1">
    <location>
        <begin position="1"/>
        <end position="23"/>
    </location>
</feature>
<reference evidence="3" key="1">
    <citation type="submission" date="2016-10" db="EMBL/GenBank/DDBJ databases">
        <authorList>
            <person name="Varghese N."/>
            <person name="Submissions S."/>
        </authorList>
    </citation>
    <scope>NUCLEOTIDE SEQUENCE [LARGE SCALE GENOMIC DNA]</scope>
    <source>
        <strain evidence="3">LP51</strain>
    </source>
</reference>
<evidence type="ECO:0000313" key="3">
    <source>
        <dbReference type="Proteomes" id="UP000198724"/>
    </source>
</evidence>
<name>A0A1I2XZY4_9BACT</name>
<organism evidence="2 3">
    <name type="scientific">Pontibacter chinhatensis</name>
    <dbReference type="NCBI Taxonomy" id="1436961"/>
    <lineage>
        <taxon>Bacteria</taxon>
        <taxon>Pseudomonadati</taxon>
        <taxon>Bacteroidota</taxon>
        <taxon>Cytophagia</taxon>
        <taxon>Cytophagales</taxon>
        <taxon>Hymenobacteraceae</taxon>
        <taxon>Pontibacter</taxon>
    </lineage>
</organism>
<dbReference type="OrthoDB" id="655382at2"/>
<evidence type="ECO:0000256" key="1">
    <source>
        <dbReference type="SAM" id="SignalP"/>
    </source>
</evidence>
<sequence length="247" mass="28330">MPKILLPYFLSICLIVCAPVARAQTVKQDSSFVQQAVAELAQVYQDSIGLQSHLYSGAEYTSLAKHYMEGHPYFKTKSFEPGTVHYDGVELRDVRLMYDVEQDELAIIYPGTGYIIKLVKQLVTGFELGGETFQKLALDSTASPSKATYYSVLHDGQVKVLAHRRKVGQERVTSKGFEGEYRVEDRHYLFKDGAYHTISRKRSLLGLLQDERKQLNTFIRENKLKFRKQHKEASFVKVARHYDSLKR</sequence>
<dbReference type="RefSeq" id="WP_139217842.1">
    <property type="nucleotide sequence ID" value="NZ_FOOT01000007.1"/>
</dbReference>
<dbReference type="EMBL" id="FOOT01000007">
    <property type="protein sequence ID" value="SFH18942.1"/>
    <property type="molecule type" value="Genomic_DNA"/>
</dbReference>
<keyword evidence="3" id="KW-1185">Reference proteome</keyword>
<gene>
    <name evidence="2" type="ORF">SAMN05421739_1079</name>
</gene>
<dbReference type="Proteomes" id="UP000198724">
    <property type="component" value="Unassembled WGS sequence"/>
</dbReference>